<dbReference type="InterPro" id="IPR043129">
    <property type="entry name" value="ATPase_NBD"/>
</dbReference>
<evidence type="ECO:0000313" key="1">
    <source>
        <dbReference type="EMBL" id="SVA31924.1"/>
    </source>
</evidence>
<evidence type="ECO:0008006" key="2">
    <source>
        <dbReference type="Google" id="ProtNLM"/>
    </source>
</evidence>
<sequence>MSGTSFDGIDVCAISEANKVQLIDFDSYKYPRGVKKEIASVIENQKLSLKEYGELNIKIALAFSKAINSFIENKKILKANIAAIGLSGQTLWHNPAGKYPFSIQAGDPKIVMKECSIDVVSDFRNDHIKLGGKGAPLVPEFHQKIFSSPKNNRLIVNIGGISNYSYLIKSKSFMGSDCGPGNALMDLYCQKNLNRSFDKDGNLARKGKIHLPSLKTMLDDPFFKKRYPKSTGKEIFNQKFIPEQLLKKSPEIILATLTELSALSISRAIKSKEKFIKNLIVCGGGINNIFLMERIAHNINVPIISSNKFGFNPQAIESMAFGWLAKQRIEEQALYVNNKKGLLGYVTKAI</sequence>
<dbReference type="AlphaFoldDB" id="A0A381UVC9"/>
<dbReference type="PANTHER" id="PTHR30605:SF0">
    <property type="entry name" value="ANHYDRO-N-ACETYLMURAMIC ACID KINASE"/>
    <property type="match status" value="1"/>
</dbReference>
<accession>A0A381UVC9</accession>
<dbReference type="GO" id="GO:0016773">
    <property type="term" value="F:phosphotransferase activity, alcohol group as acceptor"/>
    <property type="evidence" value="ECO:0007669"/>
    <property type="project" value="InterPro"/>
</dbReference>
<name>A0A381UVC9_9ZZZZ</name>
<dbReference type="GO" id="GO:0005524">
    <property type="term" value="F:ATP binding"/>
    <property type="evidence" value="ECO:0007669"/>
    <property type="project" value="InterPro"/>
</dbReference>
<dbReference type="Gene3D" id="3.30.420.40">
    <property type="match status" value="2"/>
</dbReference>
<organism evidence="1">
    <name type="scientific">marine metagenome</name>
    <dbReference type="NCBI Taxonomy" id="408172"/>
    <lineage>
        <taxon>unclassified sequences</taxon>
        <taxon>metagenomes</taxon>
        <taxon>ecological metagenomes</taxon>
    </lineage>
</organism>
<reference evidence="1" key="1">
    <citation type="submission" date="2018-05" db="EMBL/GenBank/DDBJ databases">
        <authorList>
            <person name="Lanie J.A."/>
            <person name="Ng W.-L."/>
            <person name="Kazmierczak K.M."/>
            <person name="Andrzejewski T.M."/>
            <person name="Davidsen T.M."/>
            <person name="Wayne K.J."/>
            <person name="Tettelin H."/>
            <person name="Glass J.I."/>
            <person name="Rusch D."/>
            <person name="Podicherti R."/>
            <person name="Tsui H.-C.T."/>
            <person name="Winkler M.E."/>
        </authorList>
    </citation>
    <scope>NUCLEOTIDE SEQUENCE</scope>
</reference>
<dbReference type="GO" id="GO:0009254">
    <property type="term" value="P:peptidoglycan turnover"/>
    <property type="evidence" value="ECO:0007669"/>
    <property type="project" value="InterPro"/>
</dbReference>
<dbReference type="PANTHER" id="PTHR30605">
    <property type="entry name" value="ANHYDRO-N-ACETYLMURAMIC ACID KINASE"/>
    <property type="match status" value="1"/>
</dbReference>
<dbReference type="InterPro" id="IPR005338">
    <property type="entry name" value="Anhydro_N_Ac-Mur_kinase"/>
</dbReference>
<dbReference type="Pfam" id="PF03702">
    <property type="entry name" value="AnmK"/>
    <property type="match status" value="1"/>
</dbReference>
<dbReference type="SUPFAM" id="SSF53067">
    <property type="entry name" value="Actin-like ATPase domain"/>
    <property type="match status" value="1"/>
</dbReference>
<gene>
    <name evidence="1" type="ORF">METZ01_LOCUS84778</name>
</gene>
<dbReference type="EMBL" id="UINC01007190">
    <property type="protein sequence ID" value="SVA31924.1"/>
    <property type="molecule type" value="Genomic_DNA"/>
</dbReference>
<dbReference type="GO" id="GO:0006040">
    <property type="term" value="P:amino sugar metabolic process"/>
    <property type="evidence" value="ECO:0007669"/>
    <property type="project" value="InterPro"/>
</dbReference>
<protein>
    <recommendedName>
        <fullName evidence="2">Anhydro-N-acetylmuramic acid kinase</fullName>
    </recommendedName>
</protein>
<proteinExistence type="predicted"/>